<feature type="region of interest" description="Disordered" evidence="1">
    <location>
        <begin position="1"/>
        <end position="66"/>
    </location>
</feature>
<feature type="region of interest" description="Disordered" evidence="1">
    <location>
        <begin position="413"/>
        <end position="501"/>
    </location>
</feature>
<organism evidence="2 3">
    <name type="scientific">Kwoniella shivajii</name>
    <dbReference type="NCBI Taxonomy" id="564305"/>
    <lineage>
        <taxon>Eukaryota</taxon>
        <taxon>Fungi</taxon>
        <taxon>Dikarya</taxon>
        <taxon>Basidiomycota</taxon>
        <taxon>Agaricomycotina</taxon>
        <taxon>Tremellomycetes</taxon>
        <taxon>Tremellales</taxon>
        <taxon>Cryptococcaceae</taxon>
        <taxon>Kwoniella</taxon>
    </lineage>
</organism>
<sequence length="562" mass="60434">MGLFSKRSRQSTALSHISNVTSSASTSTPNSPFLQSGSSFGRSGRSTPSLSSPNPNSSSLPSSHHQSQAQAQIISLRVAIDPIPLKGNNEDAKNLFYIQVSPEEGIAAIRREIARTVGHGSMGLFKVSIPYQAHGQSRSYTERYGKSVNLLSQFPAFNLDDSTQLELSIESAYKNTAADAIALGELKIKHWFPDFATHGSTDHISIIARPLQGMPINTVPLTLRAYLAHSPQTCSPGPSTIRTPSPPLVIDIDPYITVNELKSEILRTAGQDAAFWRSVVLWQIAMTESEMDVINQLGRLKNGKMPWPYPPGAMEPIPMTDGNLPVSLFFPRSAPNGDMLNLSVWVNPTCGADSATLPALARDIPHFRYPMAAPRPASIQCPSPELHQESFKLASPVSELPPASSLATLKVKARRNRPSTAPAAVNNMGSGDDKAKIRSFGAGSTKPPPPPASIRSSSIESKSKNGLGIVTTPSPSTSTTPLLDRTSFSSTESSESIVPPAPSLSFSQLSLDTLTITNVNTPHEDGNDWLTPRLNVPNAGVDLKKTVSINRGSLRDRLRKVM</sequence>
<reference evidence="2 3" key="1">
    <citation type="submission" date="2024-01" db="EMBL/GenBank/DDBJ databases">
        <title>Comparative genomics of Cryptococcus and Kwoniella reveals pathogenesis evolution and contrasting modes of karyotype evolution via chromosome fusion or intercentromeric recombination.</title>
        <authorList>
            <person name="Coelho M.A."/>
            <person name="David-Palma M."/>
            <person name="Shea T."/>
            <person name="Bowers K."/>
            <person name="McGinley-Smith S."/>
            <person name="Mohammad A.W."/>
            <person name="Gnirke A."/>
            <person name="Yurkov A.M."/>
            <person name="Nowrousian M."/>
            <person name="Sun S."/>
            <person name="Cuomo C.A."/>
            <person name="Heitman J."/>
        </authorList>
    </citation>
    <scope>NUCLEOTIDE SEQUENCE [LARGE SCALE GENOMIC DNA]</scope>
    <source>
        <strain evidence="2">CBS 11374</strain>
    </source>
</reference>
<evidence type="ECO:0000313" key="2">
    <source>
        <dbReference type="EMBL" id="WRT70658.1"/>
    </source>
</evidence>
<evidence type="ECO:0000256" key="1">
    <source>
        <dbReference type="SAM" id="MobiDB-lite"/>
    </source>
</evidence>
<keyword evidence="3" id="KW-1185">Reference proteome</keyword>
<name>A0ABZ1D9A0_9TREE</name>
<accession>A0ABZ1D9A0</accession>
<dbReference type="Proteomes" id="UP001329825">
    <property type="component" value="Chromosome 11"/>
</dbReference>
<dbReference type="RefSeq" id="XP_062795397.1">
    <property type="nucleotide sequence ID" value="XM_062939346.1"/>
</dbReference>
<evidence type="ECO:0000313" key="3">
    <source>
        <dbReference type="Proteomes" id="UP001329825"/>
    </source>
</evidence>
<dbReference type="GeneID" id="87959786"/>
<gene>
    <name evidence="2" type="ORF">IL334_007656</name>
</gene>
<feature type="compositionally biased region" description="Low complexity" evidence="1">
    <location>
        <begin position="18"/>
        <end position="66"/>
    </location>
</feature>
<protein>
    <submittedName>
        <fullName evidence="2">Uncharacterized protein</fullName>
    </submittedName>
</protein>
<dbReference type="EMBL" id="CP141891">
    <property type="protein sequence ID" value="WRT70658.1"/>
    <property type="molecule type" value="Genomic_DNA"/>
</dbReference>
<proteinExistence type="predicted"/>
<feature type="compositionally biased region" description="Low complexity" evidence="1">
    <location>
        <begin position="471"/>
        <end position="496"/>
    </location>
</feature>